<dbReference type="Proteomes" id="UP000287651">
    <property type="component" value="Unassembled WGS sequence"/>
</dbReference>
<sequence>MKIQYPLSKRNEDMGQPTMARLSVEVASHSQAPYRGWATAHGHNHLQCDTCKGGRLQGACKERPLAARVVANNDSGADHKSDDDGAKGARGVRAILL</sequence>
<evidence type="ECO:0000313" key="1">
    <source>
        <dbReference type="EMBL" id="RRT80433.1"/>
    </source>
</evidence>
<accession>A0A427AW17</accession>
<dbReference type="EMBL" id="AMZH03001144">
    <property type="protein sequence ID" value="RRT80433.1"/>
    <property type="molecule type" value="Genomic_DNA"/>
</dbReference>
<name>A0A427AW17_ENSVE</name>
<evidence type="ECO:0000313" key="2">
    <source>
        <dbReference type="Proteomes" id="UP000287651"/>
    </source>
</evidence>
<reference evidence="1 2" key="1">
    <citation type="journal article" date="2014" name="Agronomy (Basel)">
        <title>A Draft Genome Sequence for Ensete ventricosum, the Drought-Tolerant Tree Against Hunger.</title>
        <authorList>
            <person name="Harrison J."/>
            <person name="Moore K.A."/>
            <person name="Paszkiewicz K."/>
            <person name="Jones T."/>
            <person name="Grant M."/>
            <person name="Ambacheew D."/>
            <person name="Muzemil S."/>
            <person name="Studholme D.J."/>
        </authorList>
    </citation>
    <scope>NUCLEOTIDE SEQUENCE [LARGE SCALE GENOMIC DNA]</scope>
</reference>
<proteinExistence type="predicted"/>
<dbReference type="AlphaFoldDB" id="A0A427AW17"/>
<gene>
    <name evidence="1" type="ORF">B296_00008206</name>
</gene>
<protein>
    <submittedName>
        <fullName evidence="1">Uncharacterized protein</fullName>
    </submittedName>
</protein>
<comment type="caution">
    <text evidence="1">The sequence shown here is derived from an EMBL/GenBank/DDBJ whole genome shotgun (WGS) entry which is preliminary data.</text>
</comment>
<organism evidence="1 2">
    <name type="scientific">Ensete ventricosum</name>
    <name type="common">Abyssinian banana</name>
    <name type="synonym">Musa ensete</name>
    <dbReference type="NCBI Taxonomy" id="4639"/>
    <lineage>
        <taxon>Eukaryota</taxon>
        <taxon>Viridiplantae</taxon>
        <taxon>Streptophyta</taxon>
        <taxon>Embryophyta</taxon>
        <taxon>Tracheophyta</taxon>
        <taxon>Spermatophyta</taxon>
        <taxon>Magnoliopsida</taxon>
        <taxon>Liliopsida</taxon>
        <taxon>Zingiberales</taxon>
        <taxon>Musaceae</taxon>
        <taxon>Ensete</taxon>
    </lineage>
</organism>